<sequence>MFHSVVTAPNSVLSEQCFPSQTTVVVQLQRRQVIESKWGDSRSGAILKKKLTTWMKKILARALTLASFERQYAFAVV</sequence>
<evidence type="ECO:0000313" key="2">
    <source>
        <dbReference type="Proteomes" id="UP000005239"/>
    </source>
</evidence>
<name>A0A2A6C7G8_PRIPA</name>
<organism evidence="1 2">
    <name type="scientific">Pristionchus pacificus</name>
    <name type="common">Parasitic nematode worm</name>
    <dbReference type="NCBI Taxonomy" id="54126"/>
    <lineage>
        <taxon>Eukaryota</taxon>
        <taxon>Metazoa</taxon>
        <taxon>Ecdysozoa</taxon>
        <taxon>Nematoda</taxon>
        <taxon>Chromadorea</taxon>
        <taxon>Rhabditida</taxon>
        <taxon>Rhabditina</taxon>
        <taxon>Diplogasteromorpha</taxon>
        <taxon>Diplogasteroidea</taxon>
        <taxon>Neodiplogasteridae</taxon>
        <taxon>Pristionchus</taxon>
    </lineage>
</organism>
<gene>
    <name evidence="1" type="primary">WBGene00282089</name>
</gene>
<keyword evidence="2" id="KW-1185">Reference proteome</keyword>
<accession>A0A8R1Z1L1</accession>
<accession>A0A2A6C7G8</accession>
<protein>
    <submittedName>
        <fullName evidence="1">Uncharacterized protein</fullName>
    </submittedName>
</protein>
<dbReference type="EnsemblMetazoa" id="PPA43720.1">
    <property type="protein sequence ID" value="PPA43720.1"/>
    <property type="gene ID" value="WBGene00282089"/>
</dbReference>
<reference evidence="1" key="2">
    <citation type="submission" date="2022-06" db="UniProtKB">
        <authorList>
            <consortium name="EnsemblMetazoa"/>
        </authorList>
    </citation>
    <scope>IDENTIFICATION</scope>
    <source>
        <strain evidence="1">PS312</strain>
    </source>
</reference>
<dbReference type="Proteomes" id="UP000005239">
    <property type="component" value="Unassembled WGS sequence"/>
</dbReference>
<proteinExistence type="predicted"/>
<evidence type="ECO:0000313" key="1">
    <source>
        <dbReference type="EnsemblMetazoa" id="PPA43720.1"/>
    </source>
</evidence>
<dbReference type="AlphaFoldDB" id="A0A2A6C7G8"/>
<reference evidence="2" key="1">
    <citation type="journal article" date="2008" name="Nat. Genet.">
        <title>The Pristionchus pacificus genome provides a unique perspective on nematode lifestyle and parasitism.</title>
        <authorList>
            <person name="Dieterich C."/>
            <person name="Clifton S.W."/>
            <person name="Schuster L.N."/>
            <person name="Chinwalla A."/>
            <person name="Delehaunty K."/>
            <person name="Dinkelacker I."/>
            <person name="Fulton L."/>
            <person name="Fulton R."/>
            <person name="Godfrey J."/>
            <person name="Minx P."/>
            <person name="Mitreva M."/>
            <person name="Roeseler W."/>
            <person name="Tian H."/>
            <person name="Witte H."/>
            <person name="Yang S.P."/>
            <person name="Wilson R.K."/>
            <person name="Sommer R.J."/>
        </authorList>
    </citation>
    <scope>NUCLEOTIDE SEQUENCE [LARGE SCALE GENOMIC DNA]</scope>
    <source>
        <strain evidence="2">PS312</strain>
    </source>
</reference>